<organism evidence="3 4">
    <name type="scientific">Nocardioides agariphilus</name>
    <dbReference type="NCBI Taxonomy" id="433664"/>
    <lineage>
        <taxon>Bacteria</taxon>
        <taxon>Bacillati</taxon>
        <taxon>Actinomycetota</taxon>
        <taxon>Actinomycetes</taxon>
        <taxon>Propionibacteriales</taxon>
        <taxon>Nocardioidaceae</taxon>
        <taxon>Nocardioides</taxon>
    </lineage>
</organism>
<evidence type="ECO:0000313" key="3">
    <source>
        <dbReference type="EMBL" id="MBF4767019.1"/>
    </source>
</evidence>
<dbReference type="EMBL" id="JADKPO010000004">
    <property type="protein sequence ID" value="MBF4767019.1"/>
    <property type="molecule type" value="Genomic_DNA"/>
</dbReference>
<keyword evidence="4" id="KW-1185">Reference proteome</keyword>
<comment type="catalytic activity">
    <reaction evidence="2">
        <text>oxidized coenzyme F420-(gamma-L-Glu)(n) + a quinol + H(+) = reduced coenzyme F420-(gamma-L-Glu)(n) + a quinone</text>
        <dbReference type="Rhea" id="RHEA:39663"/>
        <dbReference type="Rhea" id="RHEA-COMP:12939"/>
        <dbReference type="Rhea" id="RHEA-COMP:14378"/>
        <dbReference type="ChEBI" id="CHEBI:15378"/>
        <dbReference type="ChEBI" id="CHEBI:24646"/>
        <dbReference type="ChEBI" id="CHEBI:132124"/>
        <dbReference type="ChEBI" id="CHEBI:133980"/>
        <dbReference type="ChEBI" id="CHEBI:139511"/>
    </reaction>
</comment>
<comment type="caution">
    <text evidence="3">The sequence shown here is derived from an EMBL/GenBank/DDBJ whole genome shotgun (WGS) entry which is preliminary data.</text>
</comment>
<dbReference type="RefSeq" id="WP_194695170.1">
    <property type="nucleotide sequence ID" value="NZ_JADKPO010000004.1"/>
</dbReference>
<proteinExistence type="inferred from homology"/>
<dbReference type="InterPro" id="IPR012349">
    <property type="entry name" value="Split_barrel_FMN-bd"/>
</dbReference>
<dbReference type="NCBIfam" id="TIGR00026">
    <property type="entry name" value="hi_GC_TIGR00026"/>
    <property type="match status" value="1"/>
</dbReference>
<dbReference type="PANTHER" id="PTHR39428:SF3">
    <property type="entry name" value="DEAZAFLAVIN-DEPENDENT NITROREDUCTASE"/>
    <property type="match status" value="1"/>
</dbReference>
<dbReference type="GO" id="GO:0016491">
    <property type="term" value="F:oxidoreductase activity"/>
    <property type="evidence" value="ECO:0007669"/>
    <property type="project" value="InterPro"/>
</dbReference>
<evidence type="ECO:0000256" key="2">
    <source>
        <dbReference type="ARBA" id="ARBA00049106"/>
    </source>
</evidence>
<evidence type="ECO:0000256" key="1">
    <source>
        <dbReference type="ARBA" id="ARBA00008710"/>
    </source>
</evidence>
<dbReference type="AlphaFoldDB" id="A0A930VGC8"/>
<dbReference type="Proteomes" id="UP000660668">
    <property type="component" value="Unassembled WGS sequence"/>
</dbReference>
<name>A0A930VGC8_9ACTN</name>
<dbReference type="GO" id="GO:0005886">
    <property type="term" value="C:plasma membrane"/>
    <property type="evidence" value="ECO:0007669"/>
    <property type="project" value="TreeGrafter"/>
</dbReference>
<sequence>MSIRRRMLAWSNQFGVWLYRRTSGAAGGGAAKVLVLTVPGRRTGIPRSTCMAYVETPGGLLVWGSASGASSDPDWFRNLRAAERAEIQVGTQHRTVTPHELRGSERAEAWRLILSTRPNVARYERKAGRTIPVALLAD</sequence>
<dbReference type="SUPFAM" id="SSF50475">
    <property type="entry name" value="FMN-binding split barrel"/>
    <property type="match status" value="1"/>
</dbReference>
<dbReference type="GO" id="GO:0070967">
    <property type="term" value="F:coenzyme F420 binding"/>
    <property type="evidence" value="ECO:0007669"/>
    <property type="project" value="TreeGrafter"/>
</dbReference>
<protein>
    <submittedName>
        <fullName evidence="3">Nitroreductase family deazaflavin-dependent oxidoreductase</fullName>
    </submittedName>
</protein>
<dbReference type="InterPro" id="IPR004378">
    <property type="entry name" value="F420H2_quin_Rdtase"/>
</dbReference>
<evidence type="ECO:0000313" key="4">
    <source>
        <dbReference type="Proteomes" id="UP000660668"/>
    </source>
</evidence>
<dbReference type="Gene3D" id="2.30.110.10">
    <property type="entry name" value="Electron Transport, Fmn-binding Protein, Chain A"/>
    <property type="match status" value="1"/>
</dbReference>
<reference evidence="3" key="1">
    <citation type="submission" date="2020-11" db="EMBL/GenBank/DDBJ databases">
        <title>Nocardioides cynanchi sp. nov., isolated from soil of rhizosphere of Cynanchum wilfordii.</title>
        <authorList>
            <person name="Lee J.-S."/>
            <person name="Suh M.K."/>
            <person name="Kim J.-S."/>
        </authorList>
    </citation>
    <scope>NUCLEOTIDE SEQUENCE</scope>
    <source>
        <strain evidence="3">KCTC 19276</strain>
    </source>
</reference>
<accession>A0A930VGC8</accession>
<dbReference type="Pfam" id="PF04075">
    <property type="entry name" value="F420H2_quin_red"/>
    <property type="match status" value="1"/>
</dbReference>
<dbReference type="PANTHER" id="PTHR39428">
    <property type="entry name" value="F420H(2)-DEPENDENT QUINONE REDUCTASE RV1261C"/>
    <property type="match status" value="1"/>
</dbReference>
<gene>
    <name evidence="3" type="ORF">ISU10_04480</name>
</gene>
<comment type="similarity">
    <text evidence="1">Belongs to the F420H(2)-dependent quinone reductase family.</text>
</comment>